<dbReference type="Pfam" id="PF12733">
    <property type="entry name" value="Cadherin-like"/>
    <property type="match status" value="1"/>
</dbReference>
<organism evidence="2 3">
    <name type="scientific">Cohnella ginsengisoli</name>
    <dbReference type="NCBI Taxonomy" id="425004"/>
    <lineage>
        <taxon>Bacteria</taxon>
        <taxon>Bacillati</taxon>
        <taxon>Bacillota</taxon>
        <taxon>Bacilli</taxon>
        <taxon>Bacillales</taxon>
        <taxon>Paenibacillaceae</taxon>
        <taxon>Cohnella</taxon>
    </lineage>
</organism>
<accession>A0A9X4KML7</accession>
<evidence type="ECO:0000313" key="3">
    <source>
        <dbReference type="Proteomes" id="UP001153387"/>
    </source>
</evidence>
<keyword evidence="3" id="KW-1185">Reference proteome</keyword>
<proteinExistence type="predicted"/>
<dbReference type="InterPro" id="IPR025883">
    <property type="entry name" value="Cadherin-like_domain"/>
</dbReference>
<name>A0A9X4KML7_9BACL</name>
<feature type="domain" description="Cadherin-like beta-sandwich-like" evidence="1">
    <location>
        <begin position="228"/>
        <end position="303"/>
    </location>
</feature>
<dbReference type="RefSeq" id="WP_277568227.1">
    <property type="nucleotide sequence ID" value="NZ_JAPDHZ010000006.1"/>
</dbReference>
<dbReference type="AlphaFoldDB" id="A0A9X4KML7"/>
<gene>
    <name evidence="2" type="ORF">OMP38_29385</name>
</gene>
<evidence type="ECO:0000259" key="1">
    <source>
        <dbReference type="Pfam" id="PF12733"/>
    </source>
</evidence>
<comment type="caution">
    <text evidence="2">The sequence shown here is derived from an EMBL/GenBank/DDBJ whole genome shotgun (WGS) entry which is preliminary data.</text>
</comment>
<reference evidence="2 3" key="1">
    <citation type="submission" date="2022-10" db="EMBL/GenBank/DDBJ databases">
        <title>Comparative genomic analysis of Cohnella hashimotonis sp. nov., isolated from the International Space Station.</title>
        <authorList>
            <person name="Simpson A."/>
            <person name="Venkateswaran K."/>
        </authorList>
    </citation>
    <scope>NUCLEOTIDE SEQUENCE [LARGE SCALE GENOMIC DNA]</scope>
    <source>
        <strain evidence="2 3">DSM 18997</strain>
    </source>
</reference>
<dbReference type="EMBL" id="JAPDHZ010000006">
    <property type="protein sequence ID" value="MDG0794491.1"/>
    <property type="molecule type" value="Genomic_DNA"/>
</dbReference>
<sequence>MLPFNKGAGAWWARLASGSEPHGFKLKIFGSSGYQLYANGELVPNAYQISAGGYVFAFDPVPGSQTYTLEFRDKYGRSVVYPIHLYYGDLQDDLEIGKGATISYGAGNIQFLHPTSDSLSATLPAGMTSFDLDLDLGEHATAALFDETGQEMYASGDPLAFALPYTDPENNKILTYDVVVTDTDDDVQTLYKLYLYMEQDHQAAPADVVWSTQASVGGDSAEAKEWVYDRLNRYTLSVPDNLDTLHMNVTPGPGVANVVITGLTGPDGYHGYIGSLSQGSNKFTITVTYTDGQRRVYELTAYRGAPVSPTLQIGGQTYSFAYDEALNGYAVYLGSNPGNGAFNLGLPDGAEVEAVKSEDAPLEQNADGTFVLNLIGSSGIKAIWASGGCNGVLWSSDFYVYYGTV</sequence>
<evidence type="ECO:0000313" key="2">
    <source>
        <dbReference type="EMBL" id="MDG0794491.1"/>
    </source>
</evidence>
<dbReference type="Proteomes" id="UP001153387">
    <property type="component" value="Unassembled WGS sequence"/>
</dbReference>
<protein>
    <submittedName>
        <fullName evidence="2">Cadherin-like beta sandwich domain-containing protein</fullName>
    </submittedName>
</protein>